<accession>A0A3S0RK91</accession>
<dbReference type="SUPFAM" id="SSF51735">
    <property type="entry name" value="NAD(P)-binding Rossmann-fold domains"/>
    <property type="match status" value="1"/>
</dbReference>
<dbReference type="InterPro" id="IPR050177">
    <property type="entry name" value="Lipid_A_modif_metabolic_enz"/>
</dbReference>
<protein>
    <submittedName>
        <fullName evidence="2">NAD-dependent epimerase/dehydratase family protein</fullName>
    </submittedName>
</protein>
<proteinExistence type="predicted"/>
<evidence type="ECO:0000313" key="3">
    <source>
        <dbReference type="Proteomes" id="UP000287910"/>
    </source>
</evidence>
<dbReference type="InterPro" id="IPR036291">
    <property type="entry name" value="NAD(P)-bd_dom_sf"/>
</dbReference>
<evidence type="ECO:0000259" key="1">
    <source>
        <dbReference type="Pfam" id="PF01370"/>
    </source>
</evidence>
<reference evidence="2 3" key="1">
    <citation type="submission" date="2018-12" db="EMBL/GenBank/DDBJ databases">
        <title>Lysinibacillus antri sp. nov., isolated from a cave soil.</title>
        <authorList>
            <person name="Narsing Rao M.P."/>
            <person name="Zhang H."/>
            <person name="Dong Z.-Y."/>
            <person name="Niu X.-K."/>
            <person name="Zhang K."/>
            <person name="Fang B.-Z."/>
            <person name="Kang Y.-Q."/>
            <person name="Xiao M."/>
            <person name="Li W.-J."/>
        </authorList>
    </citation>
    <scope>NUCLEOTIDE SEQUENCE [LARGE SCALE GENOMIC DNA]</scope>
    <source>
        <strain evidence="2 3">SYSU K30002</strain>
    </source>
</reference>
<dbReference type="AlphaFoldDB" id="A0A3S0RK91"/>
<dbReference type="InterPro" id="IPR001509">
    <property type="entry name" value="Epimerase_deHydtase"/>
</dbReference>
<keyword evidence="3" id="KW-1185">Reference proteome</keyword>
<dbReference type="EMBL" id="RYYR01000007">
    <property type="protein sequence ID" value="RUL54271.1"/>
    <property type="molecule type" value="Genomic_DNA"/>
</dbReference>
<dbReference type="Pfam" id="PF01370">
    <property type="entry name" value="Epimerase"/>
    <property type="match status" value="1"/>
</dbReference>
<dbReference type="RefSeq" id="WP_126658362.1">
    <property type="nucleotide sequence ID" value="NZ_RYYR01000007.1"/>
</dbReference>
<feature type="domain" description="NAD-dependent epimerase/dehydratase" evidence="1">
    <location>
        <begin position="4"/>
        <end position="70"/>
    </location>
</feature>
<dbReference type="PANTHER" id="PTHR43245:SF13">
    <property type="entry name" value="UDP-D-APIOSE_UDP-D-XYLOSE SYNTHASE 2"/>
    <property type="match status" value="1"/>
</dbReference>
<gene>
    <name evidence="2" type="ORF">EK386_07120</name>
</gene>
<dbReference type="Gene3D" id="3.40.50.720">
    <property type="entry name" value="NAD(P)-binding Rossmann-like Domain"/>
    <property type="match status" value="1"/>
</dbReference>
<name>A0A3S0RK91_9BACI</name>
<dbReference type="Proteomes" id="UP000287910">
    <property type="component" value="Unassembled WGS sequence"/>
</dbReference>
<organism evidence="2 3">
    <name type="scientific">Lysinibacillus antri</name>
    <dbReference type="NCBI Taxonomy" id="2498145"/>
    <lineage>
        <taxon>Bacteria</taxon>
        <taxon>Bacillati</taxon>
        <taxon>Bacillota</taxon>
        <taxon>Bacilli</taxon>
        <taxon>Bacillales</taxon>
        <taxon>Bacillaceae</taxon>
        <taxon>Lysinibacillus</taxon>
    </lineage>
</organism>
<evidence type="ECO:0000313" key="2">
    <source>
        <dbReference type="EMBL" id="RUL54271.1"/>
    </source>
</evidence>
<sequence length="293" mass="33239">MKNILVLGGTRFFGRKLVELLIEDGHNVVILTRGQSENPFGNKVEHIIADRLNKEEFAKKVEGRTFDIVYDNICYSPNEAHAFCEIFNGKIGKLVFTSSLSTYIADGKEKSETDFDPYHYEIRMGDQEDFTYAEGKRQAEAVFFKYATFPVVAVRFPIVMGENDYTRRLHFHIERIANEEPIGFVNLDAEMSFIHATETAQFLVWAGMSDINGPYNATANGKISLSDLIKLIESAIGKSAKIVFEGNDDIFSPYAISSSWYMTNAKATKRGFQFTNLHDWIQPLVKAIARNKE</sequence>
<dbReference type="PANTHER" id="PTHR43245">
    <property type="entry name" value="BIFUNCTIONAL POLYMYXIN RESISTANCE PROTEIN ARNA"/>
    <property type="match status" value="1"/>
</dbReference>
<comment type="caution">
    <text evidence="2">The sequence shown here is derived from an EMBL/GenBank/DDBJ whole genome shotgun (WGS) entry which is preliminary data.</text>
</comment>